<evidence type="ECO:0000256" key="1">
    <source>
        <dbReference type="ARBA" id="ARBA00004370"/>
    </source>
</evidence>
<sequence length="207" mass="21734">MTADETSVPETADPEETADAGPTNDSDGGAAPPGRLKRSFAALKKRSSGKILPALLALSVAASLALLGALFYFLYLPDRNTDAAAAKAAISAASEGTVAVLSYSPDTLDHDFSSAKSHLTGDFLSYYDQFTQQIVAPAAKQKSVKTAAVVLRAALSDLRPDSADVLLFVNQSTQSKDRPEPTFTSSSVSVKLTKAHGKWLISSFNPV</sequence>
<evidence type="ECO:0000313" key="3">
    <source>
        <dbReference type="EMBL" id="ORA71121.1"/>
    </source>
</evidence>
<dbReference type="STRING" id="53376.BST25_17520"/>
<dbReference type="EMBL" id="MVHR01000028">
    <property type="protein sequence ID" value="ORA71121.1"/>
    <property type="molecule type" value="Genomic_DNA"/>
</dbReference>
<dbReference type="PANTHER" id="PTHR37042:SF4">
    <property type="entry name" value="OUTER MEMBRANE PROTEIN RV1973"/>
    <property type="match status" value="1"/>
</dbReference>
<dbReference type="Proteomes" id="UP000192566">
    <property type="component" value="Unassembled WGS sequence"/>
</dbReference>
<comment type="caution">
    <text evidence="3">The sequence shown here is derived from an EMBL/GenBank/DDBJ whole genome shotgun (WGS) entry which is preliminary data.</text>
</comment>
<evidence type="ECO:0000256" key="2">
    <source>
        <dbReference type="ARBA" id="ARBA00023136"/>
    </source>
</evidence>
<keyword evidence="2" id="KW-0472">Membrane</keyword>
<dbReference type="AlphaFoldDB" id="A0A1X0DFF0"/>
<organism evidence="3 4">
    <name type="scientific">Mycobacterium heidelbergense</name>
    <dbReference type="NCBI Taxonomy" id="53376"/>
    <lineage>
        <taxon>Bacteria</taxon>
        <taxon>Bacillati</taxon>
        <taxon>Actinomycetota</taxon>
        <taxon>Actinomycetes</taxon>
        <taxon>Mycobacteriales</taxon>
        <taxon>Mycobacteriaceae</taxon>
        <taxon>Mycobacterium</taxon>
        <taxon>Mycobacterium simiae complex</taxon>
    </lineage>
</organism>
<reference evidence="3 4" key="1">
    <citation type="submission" date="2017-02" db="EMBL/GenBank/DDBJ databases">
        <title>The new phylogeny of genus Mycobacterium.</title>
        <authorList>
            <person name="Tortoli E."/>
            <person name="Trovato A."/>
            <person name="Cirillo D.M."/>
        </authorList>
    </citation>
    <scope>NUCLEOTIDE SEQUENCE [LARGE SCALE GENOMIC DNA]</scope>
    <source>
        <strain evidence="3 4">DSM 44471</strain>
    </source>
</reference>
<evidence type="ECO:0000313" key="4">
    <source>
        <dbReference type="Proteomes" id="UP000192566"/>
    </source>
</evidence>
<accession>A0A1X0DFF0</accession>
<dbReference type="PANTHER" id="PTHR37042">
    <property type="entry name" value="OUTER MEMBRANE PROTEIN RV1973"/>
    <property type="match status" value="1"/>
</dbReference>
<protein>
    <submittedName>
        <fullName evidence="3">Twin-arginine translocation pathway signal</fullName>
    </submittedName>
</protein>
<dbReference type="GO" id="GO:0016020">
    <property type="term" value="C:membrane"/>
    <property type="evidence" value="ECO:0007669"/>
    <property type="project" value="UniProtKB-SubCell"/>
</dbReference>
<dbReference type="RefSeq" id="WP_083075588.1">
    <property type="nucleotide sequence ID" value="NZ_AP022615.1"/>
</dbReference>
<comment type="subcellular location">
    <subcellularLocation>
        <location evidence="1">Membrane</location>
    </subcellularLocation>
</comment>
<proteinExistence type="predicted"/>
<keyword evidence="4" id="KW-1185">Reference proteome</keyword>
<name>A0A1X0DFF0_MYCHE</name>
<gene>
    <name evidence="3" type="ORF">BST25_17520</name>
</gene>